<evidence type="ECO:0000256" key="1">
    <source>
        <dbReference type="SAM" id="MobiDB-lite"/>
    </source>
</evidence>
<gene>
    <name evidence="2" type="ORF">C9374_002807</name>
</gene>
<accession>A0AA88GV24</accession>
<name>A0AA88GV24_NAELO</name>
<dbReference type="Proteomes" id="UP000816034">
    <property type="component" value="Unassembled WGS sequence"/>
</dbReference>
<dbReference type="GeneID" id="68095262"/>
<feature type="compositionally biased region" description="Polar residues" evidence="1">
    <location>
        <begin position="544"/>
        <end position="558"/>
    </location>
</feature>
<dbReference type="EMBL" id="PYSW02000016">
    <property type="protein sequence ID" value="KAG2386361.1"/>
    <property type="molecule type" value="Genomic_DNA"/>
</dbReference>
<reference evidence="2 3" key="1">
    <citation type="journal article" date="2018" name="BMC Genomics">
        <title>The genome of Naegleria lovaniensis, the basis for a comparative approach to unravel pathogenicity factors of the human pathogenic amoeba N. fowleri.</title>
        <authorList>
            <person name="Liechti N."/>
            <person name="Schurch N."/>
            <person name="Bruggmann R."/>
            <person name="Wittwer M."/>
        </authorList>
    </citation>
    <scope>NUCLEOTIDE SEQUENCE [LARGE SCALE GENOMIC DNA]</scope>
    <source>
        <strain evidence="2 3">ATCC 30569</strain>
    </source>
</reference>
<feature type="compositionally biased region" description="Acidic residues" evidence="1">
    <location>
        <begin position="253"/>
        <end position="270"/>
    </location>
</feature>
<sequence>MSLYPQQNHPLMSSPTLFDEELESEFMLDLNSNQNDPQQQLHQHHWLTFQPHSCHDESLFNDDDLVIMSNHHFNDDTYSMDQTQRSESTVASWNTVHHWNPTSATLHSSQTHSQHLPSDQNVTKYWNMAEEDDEWLTCSEIAAPNHVNTDKKLQPITTNDSCTTSQSHLIIRTNKFVARPFTELIIEEGEAPQIAVVSVPSTKTSQSNSQVSSHLNMVMEQDPIVPVVDKTSSNTNHSVTELDKEASQGNEDSSTEEEEDPDYIEEEETREEPIMRKTRQSIKRKRTLVCDSSDDEESQEMQASTSSSMLSKPSKKEKKLRKKKQSKKVEESQSDEEENIIRTMDEDFVEQFNENNHGNTFRQSLTVVPHEMSGVSNPHLKVDLTMPCIDMYVKPSIFVKNGVSRRDDSRSSIFTVTVSLQGGALNSRVKLENLRLLVVSDKKTKRTDGERVNVKMIKNSNASSFSMYLNYLEKDPNDNDLLSILQIEEYQDKYVFKCQVSTSNNASGWKNKHSDYKMLVFDQSDSEVFGGISQGFKVAKAPKSQKQGSNHSYDTPTFNDHDDTEFLSNVFIHEGKKKRKLQISEPTIVKHCGKSFKITVQEISEEQQ</sequence>
<dbReference type="RefSeq" id="XP_044550353.1">
    <property type="nucleotide sequence ID" value="XM_044692265.1"/>
</dbReference>
<feature type="compositionally biased region" description="Basic residues" evidence="1">
    <location>
        <begin position="313"/>
        <end position="326"/>
    </location>
</feature>
<evidence type="ECO:0000313" key="2">
    <source>
        <dbReference type="EMBL" id="KAG2386361.1"/>
    </source>
</evidence>
<proteinExistence type="predicted"/>
<dbReference type="AlphaFoldDB" id="A0AA88GV24"/>
<evidence type="ECO:0000313" key="3">
    <source>
        <dbReference type="Proteomes" id="UP000816034"/>
    </source>
</evidence>
<feature type="region of interest" description="Disordered" evidence="1">
    <location>
        <begin position="540"/>
        <end position="560"/>
    </location>
</feature>
<organism evidence="2 3">
    <name type="scientific">Naegleria lovaniensis</name>
    <name type="common">Amoeba</name>
    <dbReference type="NCBI Taxonomy" id="51637"/>
    <lineage>
        <taxon>Eukaryota</taxon>
        <taxon>Discoba</taxon>
        <taxon>Heterolobosea</taxon>
        <taxon>Tetramitia</taxon>
        <taxon>Eutetramitia</taxon>
        <taxon>Vahlkampfiidae</taxon>
        <taxon>Naegleria</taxon>
    </lineage>
</organism>
<feature type="region of interest" description="Disordered" evidence="1">
    <location>
        <begin position="228"/>
        <end position="340"/>
    </location>
</feature>
<comment type="caution">
    <text evidence="2">The sequence shown here is derived from an EMBL/GenBank/DDBJ whole genome shotgun (WGS) entry which is preliminary data.</text>
</comment>
<feature type="compositionally biased region" description="Polar residues" evidence="1">
    <location>
        <begin position="230"/>
        <end position="239"/>
    </location>
</feature>
<protein>
    <submittedName>
        <fullName evidence="2">Uncharacterized protein</fullName>
    </submittedName>
</protein>
<feature type="compositionally biased region" description="Basic residues" evidence="1">
    <location>
        <begin position="276"/>
        <end position="287"/>
    </location>
</feature>
<keyword evidence="3" id="KW-1185">Reference proteome</keyword>